<protein>
    <submittedName>
        <fullName evidence="5">AAA family ATPase</fullName>
    </submittedName>
</protein>
<dbReference type="PROSITE" id="PS50105">
    <property type="entry name" value="SAM_DOMAIN"/>
    <property type="match status" value="1"/>
</dbReference>
<feature type="domain" description="SAM" evidence="3">
    <location>
        <begin position="1"/>
        <end position="60"/>
    </location>
</feature>
<dbReference type="SMART" id="SM00454">
    <property type="entry name" value="SAM"/>
    <property type="match status" value="1"/>
</dbReference>
<keyword evidence="2" id="KW-0067">ATP-binding</keyword>
<dbReference type="Gene3D" id="3.30.70.1230">
    <property type="entry name" value="Nucleotide cyclase"/>
    <property type="match status" value="1"/>
</dbReference>
<dbReference type="Pfam" id="PF00536">
    <property type="entry name" value="SAM_1"/>
    <property type="match status" value="1"/>
</dbReference>
<dbReference type="SUPFAM" id="SSF48452">
    <property type="entry name" value="TPR-like"/>
    <property type="match status" value="1"/>
</dbReference>
<dbReference type="InterPro" id="IPR029787">
    <property type="entry name" value="Nucleotide_cyclase"/>
</dbReference>
<proteinExistence type="predicted"/>
<dbReference type="SMART" id="SM00044">
    <property type="entry name" value="CYCc"/>
    <property type="match status" value="1"/>
</dbReference>
<keyword evidence="1" id="KW-0547">Nucleotide-binding</keyword>
<evidence type="ECO:0000256" key="2">
    <source>
        <dbReference type="ARBA" id="ARBA00022840"/>
    </source>
</evidence>
<sequence>MQIAEWLEKLGLAQYAERFAQNGIDIGVLPELMDEDFDKLGVLLGHRRKMLRAIADLDPAASIASPVHPQDAERRHLTVMFCDLVGSTALSARLDPEDMWEVIRAYRAACASVVAAYDGRIARFVGDGILVYFGYPRAHEDDAERAVRAGLEAISAVGQLNTADGERVELRIAIATGLVVVGDLISGEASEEHGTIGDTPNLAARLQSLAEPGAVVVASSTRRLLGDLFTFRNLGRREVKGIAEPIAVWAVEGATASESRFEAVRPARSIGFVGRRNEIEFILSRQQEAWQGQGRIVLISGEAGIGKSRIVATLSESPSLGVHRRVRYQCSPYHTNSALHPFVAQLERAAGIRPHDTPGQKLDKLEAMLALGTQQVVQATPLIAALLSIPTGDRYPSLGLSPAQQRRQTFAALLDQLEGLAREQPLLIVCEDMHWADATTLELFDLGVDRIRGLPILVLMTSRPEFEPSWSGLANVSLLRLDRLDRQDTRALVEQVAVGRQLPREMMEQIIDRTDGIPLFVEELTKMVLESGLLVEESGRYRLDSPLPPLAIPATLQDSLMARLDRLAPVKEVAQIGAAIGRDFSYALLRYVTGRDDLTLSNALGQLEEAELLVRRGTPPEANYSFRHALVQEAAYGGLLRSKRQVLHKRIGDVLRDKFPVVAETEPEVLAYHFTEAGLNEIALEWWRKAGHQALKRSAYSEAIAHLGKAIAAADQLPDDPGRMMGRLHLQIAYGRALRGGLGHNAPETVAAWTRARQFAADIDDPVELAPVHSGLFNACLTHGELAPMRELADAIWSVADRRPDSPVAAVVAHWTSGVTCWFGGDYLNARTHLERALAIYGAEPDPATFRASALDLPFVIMRFLALVLWPLGAVARARRLAADAVSASGEKRALSQANALVHRAVFDGLCGGMLQQTETILALGLARDHTMPLYVAAGTYLNGLAKWRAGDRIAGLADMRHGWTLLHENDCYLCEPFWGMHVAMAEAEVGQVDTGLKLLNELIASTGQSGQHWLDAELHRVRGELLSRHDPSNSAEDALKRALEIARHQQTKTFELRSALGLARLHKMHGRAGAAFEVLAPTLAEFDAEGNLPEVEQAKELLKQEH</sequence>
<dbReference type="InterPro" id="IPR001054">
    <property type="entry name" value="A/G_cyclase"/>
</dbReference>
<dbReference type="InterPro" id="IPR041664">
    <property type="entry name" value="AAA_16"/>
</dbReference>
<organism evidence="5 6">
    <name type="scientific">Bradyrhizobium vignae</name>
    <dbReference type="NCBI Taxonomy" id="1549949"/>
    <lineage>
        <taxon>Bacteria</taxon>
        <taxon>Pseudomonadati</taxon>
        <taxon>Pseudomonadota</taxon>
        <taxon>Alphaproteobacteria</taxon>
        <taxon>Hyphomicrobiales</taxon>
        <taxon>Nitrobacteraceae</taxon>
        <taxon>Bradyrhizobium</taxon>
    </lineage>
</organism>
<accession>A0ABS3ZZJ7</accession>
<gene>
    <name evidence="5" type="ORF">JWS04_21135</name>
</gene>
<evidence type="ECO:0000256" key="1">
    <source>
        <dbReference type="ARBA" id="ARBA00022741"/>
    </source>
</evidence>
<dbReference type="Pfam" id="PF13191">
    <property type="entry name" value="AAA_16"/>
    <property type="match status" value="1"/>
</dbReference>
<dbReference type="SUPFAM" id="SSF52540">
    <property type="entry name" value="P-loop containing nucleoside triphosphate hydrolases"/>
    <property type="match status" value="1"/>
</dbReference>
<dbReference type="CDD" id="cd07302">
    <property type="entry name" value="CHD"/>
    <property type="match status" value="1"/>
</dbReference>
<name>A0ABS3ZZJ7_9BRAD</name>
<dbReference type="PANTHER" id="PTHR16305:SF28">
    <property type="entry name" value="GUANYLATE CYCLASE DOMAIN-CONTAINING PROTEIN"/>
    <property type="match status" value="1"/>
</dbReference>
<dbReference type="Gene3D" id="1.10.150.50">
    <property type="entry name" value="Transcription Factor, Ets-1"/>
    <property type="match status" value="1"/>
</dbReference>
<dbReference type="Proteomes" id="UP000669317">
    <property type="component" value="Unassembled WGS sequence"/>
</dbReference>
<dbReference type="Gene3D" id="1.25.40.10">
    <property type="entry name" value="Tetratricopeptide repeat domain"/>
    <property type="match status" value="1"/>
</dbReference>
<dbReference type="InterPro" id="IPR013761">
    <property type="entry name" value="SAM/pointed_sf"/>
</dbReference>
<dbReference type="SUPFAM" id="SSF47769">
    <property type="entry name" value="SAM/Pointed domain"/>
    <property type="match status" value="1"/>
</dbReference>
<feature type="domain" description="Guanylate cyclase" evidence="4">
    <location>
        <begin position="78"/>
        <end position="207"/>
    </location>
</feature>
<evidence type="ECO:0000259" key="4">
    <source>
        <dbReference type="PROSITE" id="PS50125"/>
    </source>
</evidence>
<dbReference type="RefSeq" id="WP_209295713.1">
    <property type="nucleotide sequence ID" value="NZ_JAGIKT010000047.1"/>
</dbReference>
<dbReference type="PROSITE" id="PS50125">
    <property type="entry name" value="GUANYLATE_CYCLASE_2"/>
    <property type="match status" value="1"/>
</dbReference>
<dbReference type="InterPro" id="IPR011990">
    <property type="entry name" value="TPR-like_helical_dom_sf"/>
</dbReference>
<evidence type="ECO:0000313" key="6">
    <source>
        <dbReference type="Proteomes" id="UP000669317"/>
    </source>
</evidence>
<reference evidence="5 6" key="1">
    <citation type="submission" date="2021-03" db="EMBL/GenBank/DDBJ databases">
        <title>Genome Sequence of Bradyrhizobium vignae strain ISRA400.</title>
        <authorList>
            <person name="Tisa L.S."/>
            <person name="Svistoonoff S."/>
            <person name="Hocher V."/>
            <person name="Fall S."/>
            <person name="Zaiya A."/>
            <person name="Naing D."/>
            <person name="Niang N."/>
            <person name="Diouf A."/>
            <person name="Dasylva M.C."/>
            <person name="Toure O."/>
            <person name="Gueye M."/>
            <person name="Gully D."/>
            <person name="Tisseyre P."/>
            <person name="Simpson S."/>
            <person name="Morris K."/>
            <person name="Thomas W.K."/>
        </authorList>
    </citation>
    <scope>NUCLEOTIDE SEQUENCE [LARGE SCALE GENOMIC DNA]</scope>
    <source>
        <strain evidence="5 6">ISRA400</strain>
    </source>
</reference>
<keyword evidence="6" id="KW-1185">Reference proteome</keyword>
<dbReference type="InterPro" id="IPR001660">
    <property type="entry name" value="SAM"/>
</dbReference>
<dbReference type="InterPro" id="IPR027417">
    <property type="entry name" value="P-loop_NTPase"/>
</dbReference>
<comment type="caution">
    <text evidence="5">The sequence shown here is derived from an EMBL/GenBank/DDBJ whole genome shotgun (WGS) entry which is preliminary data.</text>
</comment>
<dbReference type="CDD" id="cd09487">
    <property type="entry name" value="SAM_superfamily"/>
    <property type="match status" value="1"/>
</dbReference>
<evidence type="ECO:0000259" key="3">
    <source>
        <dbReference type="PROSITE" id="PS50105"/>
    </source>
</evidence>
<dbReference type="PANTHER" id="PTHR16305">
    <property type="entry name" value="TESTICULAR SOLUBLE ADENYLYL CYCLASE"/>
    <property type="match status" value="1"/>
</dbReference>
<dbReference type="Gene3D" id="3.40.50.300">
    <property type="entry name" value="P-loop containing nucleotide triphosphate hydrolases"/>
    <property type="match status" value="1"/>
</dbReference>
<dbReference type="SUPFAM" id="SSF55073">
    <property type="entry name" value="Nucleotide cyclase"/>
    <property type="match status" value="1"/>
</dbReference>
<dbReference type="Pfam" id="PF00211">
    <property type="entry name" value="Guanylate_cyc"/>
    <property type="match status" value="1"/>
</dbReference>
<dbReference type="EMBL" id="JAGIKT010000047">
    <property type="protein sequence ID" value="MBP0113541.1"/>
    <property type="molecule type" value="Genomic_DNA"/>
</dbReference>
<evidence type="ECO:0000313" key="5">
    <source>
        <dbReference type="EMBL" id="MBP0113541.1"/>
    </source>
</evidence>